<evidence type="ECO:0000313" key="3">
    <source>
        <dbReference type="Proteomes" id="UP000236732"/>
    </source>
</evidence>
<dbReference type="AlphaFoldDB" id="A0A1H5VKV0"/>
<protein>
    <submittedName>
        <fullName evidence="2">BNR repeat-containing family member</fullName>
    </submittedName>
</protein>
<feature type="signal peptide" evidence="1">
    <location>
        <begin position="1"/>
        <end position="24"/>
    </location>
</feature>
<keyword evidence="1" id="KW-0732">Signal</keyword>
<dbReference type="InterPro" id="IPR036278">
    <property type="entry name" value="Sialidase_sf"/>
</dbReference>
<accession>A0A1H5VKV0</accession>
<organism evidence="2 3">
    <name type="scientific">Nonomuraea solani</name>
    <dbReference type="NCBI Taxonomy" id="1144553"/>
    <lineage>
        <taxon>Bacteria</taxon>
        <taxon>Bacillati</taxon>
        <taxon>Actinomycetota</taxon>
        <taxon>Actinomycetes</taxon>
        <taxon>Streptosporangiales</taxon>
        <taxon>Streptosporangiaceae</taxon>
        <taxon>Nonomuraea</taxon>
    </lineage>
</organism>
<gene>
    <name evidence="2" type="ORF">SAMN05444920_101912</name>
</gene>
<dbReference type="SUPFAM" id="SSF50939">
    <property type="entry name" value="Sialidases"/>
    <property type="match status" value="1"/>
</dbReference>
<feature type="chain" id="PRO_5039551700" evidence="1">
    <location>
        <begin position="25"/>
        <end position="468"/>
    </location>
</feature>
<keyword evidence="3" id="KW-1185">Reference proteome</keyword>
<sequence length="468" mass="50589">MTFLRVIIATATAAALTAHPQPAAAPSVQVLRNTLVDPRAIYFVSYDGLVNQATFQQDGILTHAGHQYTAWYTADRSAMIARRTYNGTAQPGPWQTLKLPHRLTADDSHNVISLGVSRQDGRLHIAMDTHNTAVHYVKSAPGLVNAATWSLAQFGPVQRTLDGVGLGDITYPQFLATPEGRLQLSYRTGGSGNGTNELAEYDNGTWTRLGRWQSATGTYTTAHGGSTTRNMYLHGLDYGPSGRLHAAYTWREGNFGVICAPGGISNHDTGYVYSDDRGRTWKTANDATAAVTGTGTQVSINTPNQVVDPLNPDHALMNQEAQAVDSQGRPHVLISYVPGRFTQCVTDFVAGRRANARNFHLRRLADGTWRKVEVPVPLQAFGRSRLVLDARDNAYVIMPGGRIVAASAAAGWSDWTLRYDAAGLNAFGEIVVDDSAARTTGVISLAYQERSSGTTPSPLRVLDVRLLG</sequence>
<dbReference type="EMBL" id="FNVT01000001">
    <property type="protein sequence ID" value="SEF87952.1"/>
    <property type="molecule type" value="Genomic_DNA"/>
</dbReference>
<dbReference type="Proteomes" id="UP000236732">
    <property type="component" value="Unassembled WGS sequence"/>
</dbReference>
<reference evidence="2 3" key="1">
    <citation type="submission" date="2016-10" db="EMBL/GenBank/DDBJ databases">
        <authorList>
            <person name="de Groot N.N."/>
        </authorList>
    </citation>
    <scope>NUCLEOTIDE SEQUENCE [LARGE SCALE GENOMIC DNA]</scope>
    <source>
        <strain evidence="2 3">CGMCC 4.7037</strain>
    </source>
</reference>
<name>A0A1H5VKV0_9ACTN</name>
<dbReference type="OrthoDB" id="223410at2"/>
<evidence type="ECO:0000256" key="1">
    <source>
        <dbReference type="SAM" id="SignalP"/>
    </source>
</evidence>
<evidence type="ECO:0000313" key="2">
    <source>
        <dbReference type="EMBL" id="SEF87952.1"/>
    </source>
</evidence>
<dbReference type="RefSeq" id="WP_103954398.1">
    <property type="nucleotide sequence ID" value="NZ_FNVT01000001.1"/>
</dbReference>
<dbReference type="Pfam" id="PF15892">
    <property type="entry name" value="BNR_4"/>
    <property type="match status" value="1"/>
</dbReference>
<proteinExistence type="predicted"/>